<sequence length="178" mass="20666">MAAAFNNKVMEAREMNWRDLIPKNPLFGNGNGSEDPNVMPEFLLDDSENGVVMGKMPNETLKAQLGQSTWYFLHVMASRYPVDPTRNEQDTMRFFLRGLSRLYPCGQCAHHIQQHFKKDPPRVGSRDELEQYLCNFHNEVNKRLKKPLFDCKTVHDHYDCGCGPDLVRYKPEEDEKDS</sequence>
<dbReference type="PANTHER" id="PTHR12645:SF1">
    <property type="entry name" value="FAD-LINKED SULFHYDRYL OXIDASE ERV2"/>
    <property type="match status" value="1"/>
</dbReference>
<dbReference type="AlphaFoldDB" id="A0A9W7ZZJ9"/>
<comment type="caution">
    <text evidence="8">The sequence shown here is derived from an EMBL/GenBank/DDBJ whole genome shotgun (WGS) entry which is preliminary data.</text>
</comment>
<dbReference type="FunFam" id="1.20.120.310:FF:000002">
    <property type="entry name" value="Sulfhydryl oxidase"/>
    <property type="match status" value="1"/>
</dbReference>
<keyword evidence="2 6" id="KW-0285">Flavoprotein</keyword>
<organism evidence="8 9">
    <name type="scientific">Mycoemilia scoparia</name>
    <dbReference type="NCBI Taxonomy" id="417184"/>
    <lineage>
        <taxon>Eukaryota</taxon>
        <taxon>Fungi</taxon>
        <taxon>Fungi incertae sedis</taxon>
        <taxon>Zoopagomycota</taxon>
        <taxon>Kickxellomycotina</taxon>
        <taxon>Kickxellomycetes</taxon>
        <taxon>Kickxellales</taxon>
        <taxon>Kickxellaceae</taxon>
        <taxon>Mycoemilia</taxon>
    </lineage>
</organism>
<dbReference type="GO" id="GO:0016971">
    <property type="term" value="F:flavin-dependent sulfhydryl oxidase activity"/>
    <property type="evidence" value="ECO:0007669"/>
    <property type="project" value="InterPro"/>
</dbReference>
<gene>
    <name evidence="8" type="ORF">H4219_004922</name>
</gene>
<keyword evidence="9" id="KW-1185">Reference proteome</keyword>
<keyword evidence="3 6" id="KW-0274">FAD</keyword>
<dbReference type="Gene3D" id="1.20.120.310">
    <property type="entry name" value="ERV/ALR sulfhydryl oxidase domain"/>
    <property type="match status" value="1"/>
</dbReference>
<feature type="domain" description="ERV/ALR sulfhydryl oxidase" evidence="7">
    <location>
        <begin position="58"/>
        <end position="158"/>
    </location>
</feature>
<comment type="cofactor">
    <cofactor evidence="1 6">
        <name>FAD</name>
        <dbReference type="ChEBI" id="CHEBI:57692"/>
    </cofactor>
</comment>
<dbReference type="InterPro" id="IPR017905">
    <property type="entry name" value="ERV/ALR_sulphydryl_oxidase"/>
</dbReference>
<dbReference type="OrthoDB" id="59470at2759"/>
<keyword evidence="4 6" id="KW-0560">Oxidoreductase</keyword>
<evidence type="ECO:0000256" key="5">
    <source>
        <dbReference type="ARBA" id="ARBA00023157"/>
    </source>
</evidence>
<evidence type="ECO:0000256" key="1">
    <source>
        <dbReference type="ARBA" id="ARBA00001974"/>
    </source>
</evidence>
<evidence type="ECO:0000259" key="7">
    <source>
        <dbReference type="PROSITE" id="PS51324"/>
    </source>
</evidence>
<dbReference type="InterPro" id="IPR039799">
    <property type="entry name" value="ALR/ERV"/>
</dbReference>
<evidence type="ECO:0000313" key="8">
    <source>
        <dbReference type="EMBL" id="KAJ1914126.1"/>
    </source>
</evidence>
<comment type="catalytic activity">
    <reaction evidence="6">
        <text>2 R'C(R)SH + O2 = R'C(R)S-S(R)CR' + H2O2</text>
        <dbReference type="Rhea" id="RHEA:17357"/>
        <dbReference type="ChEBI" id="CHEBI:15379"/>
        <dbReference type="ChEBI" id="CHEBI:16240"/>
        <dbReference type="ChEBI" id="CHEBI:16520"/>
        <dbReference type="ChEBI" id="CHEBI:17412"/>
        <dbReference type="EC" id="1.8.3.2"/>
    </reaction>
</comment>
<dbReference type="EC" id="1.8.3.2" evidence="6"/>
<evidence type="ECO:0000256" key="3">
    <source>
        <dbReference type="ARBA" id="ARBA00022827"/>
    </source>
</evidence>
<dbReference type="PANTHER" id="PTHR12645">
    <property type="entry name" value="ALR/ERV"/>
    <property type="match status" value="1"/>
</dbReference>
<keyword evidence="5" id="KW-1015">Disulfide bond</keyword>
<accession>A0A9W7ZZJ9</accession>
<dbReference type="InterPro" id="IPR036774">
    <property type="entry name" value="ERV/ALR_sulphydryl_oxid_sf"/>
</dbReference>
<name>A0A9W7ZZJ9_9FUNG</name>
<evidence type="ECO:0000256" key="4">
    <source>
        <dbReference type="ARBA" id="ARBA00023002"/>
    </source>
</evidence>
<reference evidence="8" key="1">
    <citation type="submission" date="2022-07" db="EMBL/GenBank/DDBJ databases">
        <title>Phylogenomic reconstructions and comparative analyses of Kickxellomycotina fungi.</title>
        <authorList>
            <person name="Reynolds N.K."/>
            <person name="Stajich J.E."/>
            <person name="Barry K."/>
            <person name="Grigoriev I.V."/>
            <person name="Crous P."/>
            <person name="Smith M.E."/>
        </authorList>
    </citation>
    <scope>NUCLEOTIDE SEQUENCE</scope>
    <source>
        <strain evidence="8">NBRC 100468</strain>
    </source>
</reference>
<dbReference type="PROSITE" id="PS51324">
    <property type="entry name" value="ERV_ALR"/>
    <property type="match status" value="1"/>
</dbReference>
<evidence type="ECO:0000256" key="6">
    <source>
        <dbReference type="RuleBase" id="RU371123"/>
    </source>
</evidence>
<evidence type="ECO:0000256" key="2">
    <source>
        <dbReference type="ARBA" id="ARBA00022630"/>
    </source>
</evidence>
<protein>
    <recommendedName>
        <fullName evidence="6">Sulfhydryl oxidase</fullName>
        <ecNumber evidence="6">1.8.3.2</ecNumber>
    </recommendedName>
</protein>
<dbReference type="EMBL" id="JANBPU010000217">
    <property type="protein sequence ID" value="KAJ1914126.1"/>
    <property type="molecule type" value="Genomic_DNA"/>
</dbReference>
<dbReference type="Pfam" id="PF04777">
    <property type="entry name" value="Evr1_Alr"/>
    <property type="match status" value="1"/>
</dbReference>
<dbReference type="GO" id="GO:0005739">
    <property type="term" value="C:mitochondrion"/>
    <property type="evidence" value="ECO:0007669"/>
    <property type="project" value="TreeGrafter"/>
</dbReference>
<dbReference type="Proteomes" id="UP001150538">
    <property type="component" value="Unassembled WGS sequence"/>
</dbReference>
<dbReference type="SUPFAM" id="SSF69000">
    <property type="entry name" value="FAD-dependent thiol oxidase"/>
    <property type="match status" value="1"/>
</dbReference>
<evidence type="ECO:0000313" key="9">
    <source>
        <dbReference type="Proteomes" id="UP001150538"/>
    </source>
</evidence>
<dbReference type="GO" id="GO:0050660">
    <property type="term" value="F:flavin adenine dinucleotide binding"/>
    <property type="evidence" value="ECO:0007669"/>
    <property type="project" value="TreeGrafter"/>
</dbReference>
<proteinExistence type="predicted"/>